<gene>
    <name evidence="2" type="ORF">E5K00_21625</name>
</gene>
<evidence type="ECO:0000313" key="3">
    <source>
        <dbReference type="Proteomes" id="UP000297549"/>
    </source>
</evidence>
<keyword evidence="3" id="KW-1185">Reference proteome</keyword>
<dbReference type="OrthoDB" id="882450at2"/>
<dbReference type="PROSITE" id="PS51257">
    <property type="entry name" value="PROKAR_LIPOPROTEIN"/>
    <property type="match status" value="1"/>
</dbReference>
<feature type="signal peptide" evidence="1">
    <location>
        <begin position="1"/>
        <end position="24"/>
    </location>
</feature>
<evidence type="ECO:0008006" key="4">
    <source>
        <dbReference type="Google" id="ProtNLM"/>
    </source>
</evidence>
<feature type="chain" id="PRO_5021432821" description="CBM-cenC domain-containing protein" evidence="1">
    <location>
        <begin position="25"/>
        <end position="185"/>
    </location>
</feature>
<dbReference type="AlphaFoldDB" id="A0A4Z0PS96"/>
<name>A0A4Z0PS96_9BACT</name>
<sequence length="185" mass="20077">MKFTHTLPLAWAALLALASCQQSAPDTTIPDNQLMANDFEASVGWNEVQEGSLTTAKAHSGRWALQVEPSIPFSYTFVTPLGRLDPKLTRSYVLQGWALRASTGSTARLVVQINKSAQDTAKVYYGSLALADAVKSFDKWEEVSLPFTLPATASAENVVKIYLWNEQGTAPSFLDDLVLTAAPAK</sequence>
<accession>A0A4Z0PS96</accession>
<protein>
    <recommendedName>
        <fullName evidence="4">CBM-cenC domain-containing protein</fullName>
    </recommendedName>
</protein>
<comment type="caution">
    <text evidence="2">The sequence shown here is derived from an EMBL/GenBank/DDBJ whole genome shotgun (WGS) entry which is preliminary data.</text>
</comment>
<dbReference type="Proteomes" id="UP000297549">
    <property type="component" value="Unassembled WGS sequence"/>
</dbReference>
<keyword evidence="1" id="KW-0732">Signal</keyword>
<dbReference type="Gene3D" id="2.60.120.260">
    <property type="entry name" value="Galactose-binding domain-like"/>
    <property type="match status" value="1"/>
</dbReference>
<organism evidence="2 3">
    <name type="scientific">Hymenobacter aquaticus</name>
    <dbReference type="NCBI Taxonomy" id="1867101"/>
    <lineage>
        <taxon>Bacteria</taxon>
        <taxon>Pseudomonadati</taxon>
        <taxon>Bacteroidota</taxon>
        <taxon>Cytophagia</taxon>
        <taxon>Cytophagales</taxon>
        <taxon>Hymenobacteraceae</taxon>
        <taxon>Hymenobacter</taxon>
    </lineage>
</organism>
<proteinExistence type="predicted"/>
<evidence type="ECO:0000313" key="2">
    <source>
        <dbReference type="EMBL" id="TGE20597.1"/>
    </source>
</evidence>
<dbReference type="EMBL" id="SRLC01000003">
    <property type="protein sequence ID" value="TGE20597.1"/>
    <property type="molecule type" value="Genomic_DNA"/>
</dbReference>
<evidence type="ECO:0000256" key="1">
    <source>
        <dbReference type="SAM" id="SignalP"/>
    </source>
</evidence>
<dbReference type="RefSeq" id="WP_135465397.1">
    <property type="nucleotide sequence ID" value="NZ_SRLC01000003.1"/>
</dbReference>
<reference evidence="2 3" key="1">
    <citation type="submission" date="2019-04" db="EMBL/GenBank/DDBJ databases">
        <authorList>
            <person name="Feng G."/>
            <person name="Zhang J."/>
            <person name="Zhu H."/>
        </authorList>
    </citation>
    <scope>NUCLEOTIDE SEQUENCE [LARGE SCALE GENOMIC DNA]</scope>
    <source>
        <strain evidence="2 3">JCM 31653</strain>
    </source>
</reference>